<evidence type="ECO:0000256" key="1">
    <source>
        <dbReference type="SAM" id="MobiDB-lite"/>
    </source>
</evidence>
<organism evidence="2 3">
    <name type="scientific">Shackletoniella antarctica</name>
    <dbReference type="NCBI Taxonomy" id="268115"/>
    <lineage>
        <taxon>Bacteria</taxon>
        <taxon>Bacillati</taxon>
        <taxon>Cyanobacteriota</taxon>
        <taxon>Cyanophyceae</taxon>
        <taxon>Oculatellales</taxon>
        <taxon>Oculatellaceae</taxon>
        <taxon>Shackletoniella</taxon>
    </lineage>
</organism>
<gene>
    <name evidence="2" type="ORF">DCF17_10175</name>
</gene>
<dbReference type="Proteomes" id="UP000249081">
    <property type="component" value="Unassembled WGS sequence"/>
</dbReference>
<reference evidence="3" key="1">
    <citation type="submission" date="2018-04" db="EMBL/GenBank/DDBJ databases">
        <authorList>
            <person name="Cornet L."/>
        </authorList>
    </citation>
    <scope>NUCLEOTIDE SEQUENCE [LARGE SCALE GENOMIC DNA]</scope>
</reference>
<evidence type="ECO:0000313" key="2">
    <source>
        <dbReference type="EMBL" id="PZO41798.1"/>
    </source>
</evidence>
<sequence length="128" mass="14222">MNTENSQKLDQQNHDKQNAQPAPISQPLTPEAVSPEQQAAHKAAMAEADLLLNPGDRVDSEKTLEEKSQQVAVNTGDITGDRIVVPTYFIVDDPEEGQKALHHIKDAEEISDVIRQARVDESGERTWR</sequence>
<feature type="region of interest" description="Disordered" evidence="1">
    <location>
        <begin position="1"/>
        <end position="43"/>
    </location>
</feature>
<comment type="caution">
    <text evidence="2">The sequence shown here is derived from an EMBL/GenBank/DDBJ whole genome shotgun (WGS) entry which is preliminary data.</text>
</comment>
<evidence type="ECO:0000313" key="3">
    <source>
        <dbReference type="Proteomes" id="UP000249081"/>
    </source>
</evidence>
<reference evidence="2 3" key="2">
    <citation type="submission" date="2018-06" db="EMBL/GenBank/DDBJ databases">
        <title>Metagenomic assembly of (sub)arctic Cyanobacteria and their associated microbiome from non-axenic cultures.</title>
        <authorList>
            <person name="Baurain D."/>
        </authorList>
    </citation>
    <scope>NUCLEOTIDE SEQUENCE [LARGE SCALE GENOMIC DNA]</scope>
    <source>
        <strain evidence="2">ULC041bin1</strain>
    </source>
</reference>
<proteinExistence type="predicted"/>
<dbReference type="AlphaFoldDB" id="A0A2W4YFB3"/>
<feature type="compositionally biased region" description="Polar residues" evidence="1">
    <location>
        <begin position="1"/>
        <end position="10"/>
    </location>
</feature>
<protein>
    <submittedName>
        <fullName evidence="2">Uncharacterized protein</fullName>
    </submittedName>
</protein>
<accession>A0A2W4YFB3</accession>
<name>A0A2W4YFB3_9CYAN</name>
<dbReference type="EMBL" id="QBMN01000059">
    <property type="protein sequence ID" value="PZO41798.1"/>
    <property type="molecule type" value="Genomic_DNA"/>
</dbReference>